<dbReference type="PANTHER" id="PTHR43399">
    <property type="entry name" value="SUBTILISIN-RELATED"/>
    <property type="match status" value="1"/>
</dbReference>
<keyword evidence="4 5" id="KW-0720">Serine protease</keyword>
<feature type="active site" description="Charge relay system" evidence="5">
    <location>
        <position position="256"/>
    </location>
</feature>
<evidence type="ECO:0000256" key="2">
    <source>
        <dbReference type="ARBA" id="ARBA00022670"/>
    </source>
</evidence>
<keyword evidence="3 5" id="KW-0378">Hydrolase</keyword>
<dbReference type="GO" id="GO:0030246">
    <property type="term" value="F:carbohydrate binding"/>
    <property type="evidence" value="ECO:0007669"/>
    <property type="project" value="InterPro"/>
</dbReference>
<protein>
    <submittedName>
        <fullName evidence="7">Subtilisin-like serine protease</fullName>
    </submittedName>
</protein>
<evidence type="ECO:0000313" key="7">
    <source>
        <dbReference type="EMBL" id="AOS62935.1"/>
    </source>
</evidence>
<feature type="active site" description="Charge relay system" evidence="5">
    <location>
        <position position="207"/>
    </location>
</feature>
<evidence type="ECO:0000256" key="3">
    <source>
        <dbReference type="ARBA" id="ARBA00022801"/>
    </source>
</evidence>
<dbReference type="EMBL" id="CP014859">
    <property type="protein sequence ID" value="AOS62935.1"/>
    <property type="molecule type" value="Genomic_DNA"/>
</dbReference>
<reference evidence="8" key="1">
    <citation type="submission" date="2016-03" db="EMBL/GenBank/DDBJ databases">
        <title>Complete genome sequence of the type strain Actinoalloteichus hymeniacidonis DSM 45092.</title>
        <authorList>
            <person name="Schaffert L."/>
            <person name="Albersmeier A."/>
            <person name="Winkler A."/>
            <person name="Kalinowski J."/>
            <person name="Zotchev S."/>
            <person name="Ruckert C."/>
        </authorList>
    </citation>
    <scope>NUCLEOTIDE SEQUENCE [LARGE SCALE GENOMIC DNA]</scope>
    <source>
        <strain evidence="8">HPA177(T) (DSM 45092(T))</strain>
    </source>
</reference>
<name>A0AAC9HP79_9PSEU</name>
<dbReference type="Gene3D" id="2.60.40.1120">
    <property type="entry name" value="Carboxypeptidase-like, regulatory domain"/>
    <property type="match status" value="2"/>
</dbReference>
<dbReference type="InterPro" id="IPR000209">
    <property type="entry name" value="Peptidase_S8/S53_dom"/>
</dbReference>
<evidence type="ECO:0000313" key="8">
    <source>
        <dbReference type="Proteomes" id="UP000095210"/>
    </source>
</evidence>
<organism evidence="7 8">
    <name type="scientific">Actinoalloteichus hymeniacidonis</name>
    <dbReference type="NCBI Taxonomy" id="340345"/>
    <lineage>
        <taxon>Bacteria</taxon>
        <taxon>Bacillati</taxon>
        <taxon>Actinomycetota</taxon>
        <taxon>Actinomycetes</taxon>
        <taxon>Pseudonocardiales</taxon>
        <taxon>Pseudonocardiaceae</taxon>
        <taxon>Actinoalloteichus</taxon>
    </lineage>
</organism>
<dbReference type="InterPro" id="IPR015500">
    <property type="entry name" value="Peptidase_S8_subtilisin-rel"/>
</dbReference>
<dbReference type="SUPFAM" id="SSF49452">
    <property type="entry name" value="Starch-binding domain-like"/>
    <property type="match status" value="2"/>
</dbReference>
<dbReference type="Gene3D" id="3.40.50.200">
    <property type="entry name" value="Peptidase S8/S53 domain"/>
    <property type="match status" value="1"/>
</dbReference>
<dbReference type="Pfam" id="PF13620">
    <property type="entry name" value="CarboxypepD_reg"/>
    <property type="match status" value="2"/>
</dbReference>
<dbReference type="InterPro" id="IPR023828">
    <property type="entry name" value="Peptidase_S8_Ser-AS"/>
</dbReference>
<evidence type="ECO:0000256" key="4">
    <source>
        <dbReference type="ARBA" id="ARBA00022825"/>
    </source>
</evidence>
<dbReference type="Proteomes" id="UP000095210">
    <property type="component" value="Chromosome"/>
</dbReference>
<dbReference type="PANTHER" id="PTHR43399:SF4">
    <property type="entry name" value="CELL WALL-ASSOCIATED PROTEASE"/>
    <property type="match status" value="1"/>
</dbReference>
<dbReference type="PROSITE" id="PS51892">
    <property type="entry name" value="SUBTILASE"/>
    <property type="match status" value="1"/>
</dbReference>
<evidence type="ECO:0000259" key="6">
    <source>
        <dbReference type="Pfam" id="PF00082"/>
    </source>
</evidence>
<comment type="similarity">
    <text evidence="1 5">Belongs to the peptidase S8 family.</text>
</comment>
<dbReference type="PROSITE" id="PS00138">
    <property type="entry name" value="SUBTILASE_SER"/>
    <property type="match status" value="1"/>
</dbReference>
<dbReference type="InterPro" id="IPR036852">
    <property type="entry name" value="Peptidase_S8/S53_dom_sf"/>
</dbReference>
<accession>A0AAC9HP79</accession>
<proteinExistence type="inferred from homology"/>
<dbReference type="AlphaFoldDB" id="A0AAC9HP79"/>
<dbReference type="InterPro" id="IPR013784">
    <property type="entry name" value="Carb-bd-like_fold"/>
</dbReference>
<dbReference type="KEGG" id="ahm:TL08_10605"/>
<dbReference type="PRINTS" id="PR00723">
    <property type="entry name" value="SUBTILISIN"/>
</dbReference>
<dbReference type="InterPro" id="IPR051048">
    <property type="entry name" value="Peptidase_S8/S53_subtilisin"/>
</dbReference>
<dbReference type="SUPFAM" id="SSF52743">
    <property type="entry name" value="Subtilisin-like"/>
    <property type="match status" value="1"/>
</dbReference>
<evidence type="ECO:0000256" key="5">
    <source>
        <dbReference type="PROSITE-ProRule" id="PRU01240"/>
    </source>
</evidence>
<dbReference type="PROSITE" id="PS00137">
    <property type="entry name" value="SUBTILASE_HIS"/>
    <property type="match status" value="1"/>
</dbReference>
<gene>
    <name evidence="7" type="ORF">TL08_10605</name>
</gene>
<keyword evidence="2 5" id="KW-0645">Protease</keyword>
<feature type="active site" description="Charge relay system" evidence="5">
    <location>
        <position position="431"/>
    </location>
</feature>
<evidence type="ECO:0000256" key="1">
    <source>
        <dbReference type="ARBA" id="ARBA00011073"/>
    </source>
</evidence>
<keyword evidence="8" id="KW-1185">Reference proteome</keyword>
<dbReference type="InterPro" id="IPR022398">
    <property type="entry name" value="Peptidase_S8_His-AS"/>
</dbReference>
<feature type="domain" description="Peptidase S8/S53" evidence="6">
    <location>
        <begin position="198"/>
        <end position="453"/>
    </location>
</feature>
<sequence length="866" mass="89556">MRRKRLPAWVAERRSARSGAVGLAIAMSSALVVSGVGPALAQTGDDSPSTAPGRVDADVVAALADQGSTDVWVVFDEQPDLTAAAAIDDWADRGAAVVDALRDQAQRSQAEIVELLEERHDDFTPYWISNRVLVRDASTSLTNAMAVLQGVDEVTLTGHLDLPDQTFETAEQAGRDDVEWGLSSIKADEAWSEYDVLGEDIVVGSVDSGVQYDHPALVEAYRGNLGDGGFDHDYNWFDPTGDCDGISVEPCDRSGHGTHVTGTMVGDDGPGNRIGVAPGARWIAARGCEGGGCSDASLLAAGQFMLAPTNTAGENPRPDLRPHIVNNSWGMANGSAINPWYDHIVSAWTASGIFAVFSNGNYGPGCDSAGSPGDSVHSYSVGSYGADNQIAASSSRGPGANGDIRPHIAAPGVNVRSARPGDAYGLSSGTSMAAPHVSGSVALLWSAVPNLVGDITGTRALLDGSAIDVDDTSCGGTAEDNNVWGEGRLDVLALIAAAPRGETGVLAGAVVDDSGAPVAGAEITVAGPQQREIGAGDDGTFSVLLVVGDYTVAASAFGFYPTEVETSVASGESTTVELALGAIPTHSVTGRVVDSAGAGLPGATVTIGDGVLPSVSTDAHGDYRVEAVPEGTYRVTATADGCLGPLDRELSVEGGAARLDLELPDVTDEYGHTCRVGSEEFLSGNTDLGLTGDDGVTTIDLPFPVGFYGQTYQQAHVSANGYLSFDASTSVYDNTAIPDPDHPNAAVYPFWDDLTPTDGGRVYTGLHGEAGDRVLVIEWRGLRMIESDQLVTVSVGFHEDGDLVFGYGEVPADSERAQGSSATIGLENADGTDALLFSYDTPVLSSGRSIRFTSPVGADGTRLRTS</sequence>
<dbReference type="Pfam" id="PF00082">
    <property type="entry name" value="Peptidase_S8"/>
    <property type="match status" value="1"/>
</dbReference>
<dbReference type="GO" id="GO:0004252">
    <property type="term" value="F:serine-type endopeptidase activity"/>
    <property type="evidence" value="ECO:0007669"/>
    <property type="project" value="UniProtKB-UniRule"/>
</dbReference>
<dbReference type="GO" id="GO:0006508">
    <property type="term" value="P:proteolysis"/>
    <property type="evidence" value="ECO:0007669"/>
    <property type="project" value="UniProtKB-KW"/>
</dbReference>